<reference evidence="6 7" key="1">
    <citation type="submission" date="2019-02" db="EMBL/GenBank/DDBJ databases">
        <title>Deep-cultivation of Planctomycetes and their phenomic and genomic characterization uncovers novel biology.</title>
        <authorList>
            <person name="Wiegand S."/>
            <person name="Jogler M."/>
            <person name="Boedeker C."/>
            <person name="Pinto D."/>
            <person name="Vollmers J."/>
            <person name="Rivas-Marin E."/>
            <person name="Kohn T."/>
            <person name="Peeters S.H."/>
            <person name="Heuer A."/>
            <person name="Rast P."/>
            <person name="Oberbeckmann S."/>
            <person name="Bunk B."/>
            <person name="Jeske O."/>
            <person name="Meyerdierks A."/>
            <person name="Storesund J.E."/>
            <person name="Kallscheuer N."/>
            <person name="Luecker S."/>
            <person name="Lage O.M."/>
            <person name="Pohl T."/>
            <person name="Merkel B.J."/>
            <person name="Hornburger P."/>
            <person name="Mueller R.-W."/>
            <person name="Bruemmer F."/>
            <person name="Labrenz M."/>
            <person name="Spormann A.M."/>
            <person name="Op den Camp H."/>
            <person name="Overmann J."/>
            <person name="Amann R."/>
            <person name="Jetten M.S.M."/>
            <person name="Mascher T."/>
            <person name="Medema M.H."/>
            <person name="Devos D.P."/>
            <person name="Kaster A.-K."/>
            <person name="Ovreas L."/>
            <person name="Rohde M."/>
            <person name="Galperin M.Y."/>
            <person name="Jogler C."/>
        </authorList>
    </citation>
    <scope>NUCLEOTIDE SEQUENCE [LARGE SCALE GENOMIC DNA]</scope>
    <source>
        <strain evidence="6 7">ETA_A1</strain>
    </source>
</reference>
<feature type="region of interest" description="Disordered" evidence="4">
    <location>
        <begin position="789"/>
        <end position="812"/>
    </location>
</feature>
<sequence>MPPQDRFRRRLELLESRDLLDATNLVATPVSLSEVNLTWDLTDTADTTVVVERASAAGGPFKVLATLPGGENTYTDTSGWASTTYFYRVRTTTSSGPTPYSSTASAATKAVAAGAMLTINNLQAVGNSPTEATISFTDRNTSVGTRNYLLERSADGVAYQVVAALGTGTTWRDTGLVPGATYYYRVRGTSWTATTSNYSTAAAVTLPARAAGRPVEPSGLVAVANSATSVTLTWANNDAATTQFKVERAVYTTYSTPTWAQVTLTSAGVTSFTDAGLTAESAYMYRVRGTNAAGDSSYAAPASDVMDSLFGTAVAVVTASAGTGAPRVYDIGPGKPYTSIAALDWSRLGPGDTVNIHYKPGGYHEIFQISTRGTPAAWITVNGVPDPATGALPVIDGANAVMAPQFVSHYAPLSGYGAVVVGARPGFKDGYKPGYLTIQNLQIQNAYQAYTFTDYNGTIKTYGTVGAGVYLERADNVTLRGNTINSNGEGVFGAGQSTFNRLMSNLTLDGNYIYGNGNPNSYLEHNTYLEGIDTLYQNNRYGPTRSGSLGAGLKDRSAGLIIRNNYIEGGAVQVQLPEAQNQSDLALTLSRYHSTFVYGNVLLSGPDNESTFVWFGGDQGLDPLYRKGVLYLYNNTLVAQADQSQVYNLTAVRLQSPGETLDARNNIIVAVPNTPGATPPDLGLLSSDSNAYFGRNWVNSGYYLTTASGYTFTGHVGGESNLIAGPGVQPGFTNVSGGDYHLAAGSAAIDKAGRLAGSAAAYTVTRQFVAPAGSEPRQVVGSASDLGAYEYGNSTSPPPTNTGPSISDVGNRSINQGASTGAVGFTVGDAETAASALTVTATSSNATLVPASGLVLGGSGANRTVTVTPAAGQSGTATITLTVTDAGGLTATDTFVVTVNGRPTISDVGNRSVNQGSSTGAVGFTVGDAETAASGLTVTATSSNPTLVPGSGLVLGGSGANRTVTVTPAAGQSGTATITLTVTDAGGLTATDTFVLSVNGGPSISDVGNRSINQGASTGALGFTVGDAETAASSLIVTATSSNLTLVPASGLVLGGTGASRTVTVTPAAGQSGTATITLTVTDAGGLTATDTFVLSVNGGPSISDVGNRSINQGASTGALGFTVGDAETAASSLIVTATSSNLTLVPASGLVLGGTGASRTVTVTPAAGQSGTATITLTVTDAGGLTATDTFVLSVNGGPSISDVGNQAVNQGASTGALGFTVGDAETAASGLTVTATSSNPTLVPGSGLVLGGSGANRTVTVTPAAGQSGTATITLTVTDAGGLTATDTFVLSVNGGPSISDVGNRSINQGASTGALGFTVGDAETAASSLIVTATSSNLTLVPASGLVLGGTGASRTVTVTPAAGQSGTATITLTVTDAGGLTATDTFVLSVNGGPSISDVGNQAVNQGASTGALGFTVGDAETAASGLTVTATSSNPTLVPGSGLVLGGSGANRTVTVTPAAGQSGTATITLTVTDAGGLTATDTFVVAVNGGPSISDVGNQSVNQGSSTGAVGFTVGDAETAASSLIVTATSSNLTLVPASGLVLGGSGANRTVTVTPAAGQSGTATITLTVTDAGGLTATDTFVLTVNGGPSISDVANQGINQGSSTGAVGFTVGDAETAASSLIVTATSSNLTLVPASGLVLGGSGANRTVTVTPAAGQSGTATITLTVTDAGGLTATDTFVLTVNGGPSISDVANQGINQGSSTGAVGFTVGDAETAASGLTVTATSSNPTLVPGSGLVLGGSGANRTVTVTPAAGQSGTATITLTVTDAGGLTATDTFVLSVNGGPSISDVGNRSINQGASTGALGFTVGDAETAASSLIVTATSSNLTLVPASGLVLGGTGASRTVTVTPAAGQSGTATITLTVTDAGGLTATDTFVLSVNGGPSISDVGNQAVNQGASTGALGFTVGDAETAASSLTVTATSSNLTLVPASGLVLGGSGASRTVTVTPAAGQSGTATITLTVTDAGGLTATDTFVLTVNAPPTISDVGSRAVNQGASTGALGFTVGDAETAASSLTVTATSSNLTLVPASGLVLGGSGASRTVTVTPAAGQSGTATITLTVTDAGGLTATDTFVLTVNAPPTISDVGSRAVNQGASTGALGFTVGDAETAASGLTVTATSSNLTLVPASGLVLGGSGANRTITVTPAAGQAGTATITLTVTDAGGLTATDTFVLTVNPPTNTGPSISDVANQGINQGASTGAVGFTVGDAETAASGLTVTATSSNPTLVPGSGLVLGGSGANRTVTVTPAAGQSGTATITLTVTDAGGLTATDTFVVAVNGGPSISDVGNQSVNQGSSTGAVGFTVGDAETAASSLIVTATSSNLTLVPASGLVLGGTGASRTVTVTPAAGQSGTATITLTVTDAGGLTATDTFVLSVNGGPSISDVGNQAVNQGASTGALGFTVGDAETAASSLTVTATSSNLTLVPASGLVLGGSGASRTVTVTPAAGQSGTATITLTVTDAGGLTATDTFVLTVNAPPTISDVGSRAVNQGASTGALGFTVGDAETAASGLTVTATSSNLTLVPASGLVLGGSGANRTITVTPAAGQAGTATITLTVTDAGGLTATDTFVLTVNPPTNTGPSISDVANQGINQGASTGAVGFTVGDAETAASGLTVTATSSNPTLVPGSGLVLGGSGANRTVTVTPAAGQSGTATITLTVTDAGGLTATDTFVLSVNGGPSISDVGNRSINQGASTGALGFTVGDAETAASSLIVTATSSNLTLVPASGLVLGGTGASRTVTVTPAAGQSGTATITLTVTDAGGLTATDTFVLSVNGGPSISDVGNQAVNQGASTGALGFTVGDAETAASGLTVTATSSNPTLVPGSGLVLGGSGANRTVTVTPAAGQSGTATITLTVTDAGGLTATDTFVVAVNGGPSISDVGNQSVNQGSSTGAVGFTVGDAETAASSLIVTATSSNLTLVPASGLVLGGSGANRTVTVTPAAGQSGTATITLTVTDAGGLTATDTFVLSVNGGPSISDVGNQAVNQGASTGALGFTVGDAETAASGLTVTATSSNPTLVPGSGLVLGGTGASRTVTVTPAAGQSGTATITLTVTDAGGLTATDTFVLTVNAPPTISDVGSRAVNQGASTGALGFTVGDAETAASGLTVTATSSNPTLVPGSGLVLGGSGANRTVTVTPAAGQSGTATITLTVTDAGGLTATDTFVLSVNGGPSISDVGNRSINQGASTGALGFTVGDAETAASSLTVTATSSNLTLVPASGLVLGGSGASRTVTVTPAAGQSGTATITLTVTDAGGLTATDTFVLTVNAPPTISDVGSRAVNQGASTGALGFTVGDAETAASGLTVTATSSNLTLVPASGLVLGGSGANRTITVTPAAGQAGTATITLTVTDAGGLTATDTFVLTVNPPTNTGPSISDVANQGINQGASTGAVGFTVGDAETAASGLTVTATSSNLTLVPASGLVLGGSGANRTITVTPAAGQSGTATITLTVTDAGGLTATDTFVLAVNGGPSISDVGNRSINQGASTGAVGFTVGDAETAASGLTVTATSSNLTLVPASGLVLGGSGANRAVTVTPAAGQSGTATITLTVTDAGGLTATDTFVVAVNGGPSISDVGNQAVRQGASTGAVAFTVGDAETAPGSLTVTATSSNATLVPVSGLVLGGSGANRTVTVTPAAGQSGTATITLTVTDAGGLTATDTFVLKVNGKPTISGVGNQSINQGASTGALAFTVDDAETAPSSLIVTATSSDVTLVPASGLVLGGSDANRTVTVTPAASQAGEATITLTVTDDDGLTATDTFVLTVNGGPSISDVGNQSINQGSSTGAVAFTVGDAETAASSLTVTATSSNATLVPASSLVLGGSGASRTVTVTPAAGQSGTATITLTVTDAGGLTATDTFTVAVNPPPPVGTLQLTTAAASAGEGAGSVTLFVTRTGGSAGAVSVQFATSNGTAAAPGDYTTTTGTLTWADGDTSPKTITVPVIDDTTDEPDETFGVTLSNATGGAALGTAAATVTITDNDLPPSPPPGGTPEVLRFDFNGTSNDAAPGLTGVHGNEVWTAGADYGWLAAVGDFERDPATLPASMTAAQKSLFRDGVTLGGPVGTFRVKVATAGADFAVRYYVGDSYKKWPWIRLQVEGGTASGQLATNVNQYWSYVMFGKDQNSDGFLDVSVLGSATWILNGIDVAMGTTASALPPSLFAPSPQTAAFTVTSTTAPKLTAADLAPVVAAATQRLVAAGADPARLAAVTVTITDLNAAGRLGEHVPGSVHIDDDAGGKGWFVDPTPADDAEFGPPETTGLVANPGPAERGVDLLTVVMHELGHELGLPDIDPAAHPADLMAETLAAGVRRLPAPAAAVELVPVAAGINVEMPTLPPVKPTATEAPVASGDTAVAPLRGESVVVADGFAPRSMATSLTVTYGGLVSLPPDPTTFDRKVTAELGQYLDGDANGAAVGDDAVEFLRRFDEADGDGTVSDQDNSQFDRVHGTRPGTPGYLWYFDYDGLNGVDSTAGRVEFNRPVGLQS</sequence>
<dbReference type="EMBL" id="CP036273">
    <property type="protein sequence ID" value="QDU24182.1"/>
    <property type="molecule type" value="Genomic_DNA"/>
</dbReference>
<evidence type="ECO:0000256" key="4">
    <source>
        <dbReference type="SAM" id="MobiDB-lite"/>
    </source>
</evidence>
<organism evidence="6 7">
    <name type="scientific">Urbifossiella limnaea</name>
    <dbReference type="NCBI Taxonomy" id="2528023"/>
    <lineage>
        <taxon>Bacteria</taxon>
        <taxon>Pseudomonadati</taxon>
        <taxon>Planctomycetota</taxon>
        <taxon>Planctomycetia</taxon>
        <taxon>Gemmatales</taxon>
        <taxon>Gemmataceae</taxon>
        <taxon>Urbifossiella</taxon>
    </lineage>
</organism>
<dbReference type="GO" id="GO:0005509">
    <property type="term" value="F:calcium ion binding"/>
    <property type="evidence" value="ECO:0007669"/>
    <property type="project" value="InterPro"/>
</dbReference>
<dbReference type="SUPFAM" id="SSF141072">
    <property type="entry name" value="CalX-like"/>
    <property type="match status" value="1"/>
</dbReference>
<dbReference type="SUPFAM" id="SSF49265">
    <property type="entry name" value="Fibronectin type III"/>
    <property type="match status" value="2"/>
</dbReference>
<evidence type="ECO:0000256" key="1">
    <source>
        <dbReference type="ARBA" id="ARBA00022729"/>
    </source>
</evidence>
<keyword evidence="1" id="KW-0732">Signal</keyword>
<dbReference type="SMART" id="SM00060">
    <property type="entry name" value="FN3"/>
    <property type="match status" value="3"/>
</dbReference>
<dbReference type="PROSITE" id="PS50853">
    <property type="entry name" value="FN3"/>
    <property type="match status" value="3"/>
</dbReference>
<dbReference type="InterPro" id="IPR015919">
    <property type="entry name" value="Cadherin-like_sf"/>
</dbReference>
<dbReference type="InterPro" id="IPR013783">
    <property type="entry name" value="Ig-like_fold"/>
</dbReference>
<dbReference type="PANTHER" id="PTHR24273">
    <property type="entry name" value="FI04643P-RELATED"/>
    <property type="match status" value="1"/>
</dbReference>
<dbReference type="InterPro" id="IPR003644">
    <property type="entry name" value="Calx_beta"/>
</dbReference>
<dbReference type="Gene3D" id="2.60.40.2030">
    <property type="match status" value="1"/>
</dbReference>
<dbReference type="InterPro" id="IPR011050">
    <property type="entry name" value="Pectin_lyase_fold/virulence"/>
</dbReference>
<dbReference type="Gene3D" id="2.60.40.10">
    <property type="entry name" value="Immunoglobulins"/>
    <property type="match status" value="34"/>
</dbReference>
<dbReference type="InterPro" id="IPR038081">
    <property type="entry name" value="CalX-like_sf"/>
</dbReference>
<evidence type="ECO:0000313" key="6">
    <source>
        <dbReference type="EMBL" id="QDU24182.1"/>
    </source>
</evidence>
<dbReference type="SUPFAM" id="SSF55486">
    <property type="entry name" value="Metalloproteases ('zincins'), catalytic domain"/>
    <property type="match status" value="1"/>
</dbReference>
<feature type="domain" description="Fibronectin type-III" evidence="5">
    <location>
        <begin position="216"/>
        <end position="315"/>
    </location>
</feature>
<gene>
    <name evidence="6" type="ORF">ETAA1_61960</name>
</gene>
<feature type="domain" description="Fibronectin type-III" evidence="5">
    <location>
        <begin position="118"/>
        <end position="209"/>
    </location>
</feature>
<dbReference type="SUPFAM" id="SSF49313">
    <property type="entry name" value="Cadherin-like"/>
    <property type="match status" value="8"/>
</dbReference>
<dbReference type="Pfam" id="PF03160">
    <property type="entry name" value="Calx-beta"/>
    <property type="match status" value="1"/>
</dbReference>
<evidence type="ECO:0000259" key="5">
    <source>
        <dbReference type="PROSITE" id="PS50853"/>
    </source>
</evidence>
<evidence type="ECO:0000256" key="2">
    <source>
        <dbReference type="ARBA" id="ARBA00022737"/>
    </source>
</evidence>
<dbReference type="KEGG" id="uli:ETAA1_61960"/>
<dbReference type="InterPro" id="IPR036116">
    <property type="entry name" value="FN3_sf"/>
</dbReference>
<evidence type="ECO:0000256" key="3">
    <source>
        <dbReference type="ARBA" id="ARBA00022837"/>
    </source>
</evidence>
<dbReference type="PANTHER" id="PTHR24273:SF32">
    <property type="entry name" value="HYALIN"/>
    <property type="match status" value="1"/>
</dbReference>
<accession>A0A517Y394</accession>
<dbReference type="CDD" id="cd00063">
    <property type="entry name" value="FN3"/>
    <property type="match status" value="1"/>
</dbReference>
<dbReference type="SMART" id="SM00237">
    <property type="entry name" value="Calx_beta"/>
    <property type="match status" value="1"/>
</dbReference>
<keyword evidence="2" id="KW-0677">Repeat</keyword>
<dbReference type="RefSeq" id="WP_202920531.1">
    <property type="nucleotide sequence ID" value="NZ_CP036273.1"/>
</dbReference>
<proteinExistence type="predicted"/>
<keyword evidence="7" id="KW-1185">Reference proteome</keyword>
<name>A0A517Y394_9BACT</name>
<dbReference type="GO" id="GO:0007154">
    <property type="term" value="P:cell communication"/>
    <property type="evidence" value="ECO:0007669"/>
    <property type="project" value="InterPro"/>
</dbReference>
<dbReference type="GO" id="GO:0016020">
    <property type="term" value="C:membrane"/>
    <property type="evidence" value="ECO:0007669"/>
    <property type="project" value="InterPro"/>
</dbReference>
<protein>
    <submittedName>
        <fullName evidence="6">Calx-beta domain protein</fullName>
    </submittedName>
</protein>
<dbReference type="SMART" id="SM00089">
    <property type="entry name" value="PKD"/>
    <property type="match status" value="10"/>
</dbReference>
<dbReference type="SMART" id="SM00736">
    <property type="entry name" value="CADG"/>
    <property type="match status" value="12"/>
</dbReference>
<dbReference type="InterPro" id="IPR003961">
    <property type="entry name" value="FN3_dom"/>
</dbReference>
<evidence type="ECO:0000313" key="7">
    <source>
        <dbReference type="Proteomes" id="UP000319576"/>
    </source>
</evidence>
<dbReference type="Pfam" id="PF17963">
    <property type="entry name" value="Big_9"/>
    <property type="match status" value="4"/>
</dbReference>
<dbReference type="Proteomes" id="UP000319576">
    <property type="component" value="Chromosome"/>
</dbReference>
<dbReference type="InterPro" id="IPR006644">
    <property type="entry name" value="Cadg"/>
</dbReference>
<keyword evidence="3" id="KW-0106">Calcium</keyword>
<feature type="domain" description="Fibronectin type-III" evidence="5">
    <location>
        <begin position="21"/>
        <end position="111"/>
    </location>
</feature>
<dbReference type="SUPFAM" id="SSF51126">
    <property type="entry name" value="Pectin lyase-like"/>
    <property type="match status" value="1"/>
</dbReference>
<dbReference type="InterPro" id="IPR022409">
    <property type="entry name" value="PKD/Chitinase_dom"/>
</dbReference>